<evidence type="ECO:0000313" key="7">
    <source>
        <dbReference type="EMBL" id="VUZ54899.1"/>
    </source>
</evidence>
<comment type="similarity">
    <text evidence="1 4">Belongs to the SEC5 family.</text>
</comment>
<protein>
    <recommendedName>
        <fullName evidence="4">Exocyst complex component 2</fullName>
    </recommendedName>
</protein>
<feature type="region of interest" description="Disordered" evidence="5">
    <location>
        <begin position="242"/>
        <end position="261"/>
    </location>
</feature>
<dbReference type="Proteomes" id="UP000321570">
    <property type="component" value="Unassembled WGS sequence"/>
</dbReference>
<dbReference type="GO" id="GO:0006887">
    <property type="term" value="P:exocytosis"/>
    <property type="evidence" value="ECO:0007669"/>
    <property type="project" value="UniProtKB-KW"/>
</dbReference>
<evidence type="ECO:0000256" key="2">
    <source>
        <dbReference type="ARBA" id="ARBA00022448"/>
    </source>
</evidence>
<gene>
    <name evidence="7" type="ORF">WMSIL1_LOCUS12763</name>
</gene>
<dbReference type="EMBL" id="CABIJS010000666">
    <property type="protein sequence ID" value="VUZ54899.1"/>
    <property type="molecule type" value="Genomic_DNA"/>
</dbReference>
<keyword evidence="2 4" id="KW-0813">Transport</keyword>
<feature type="non-terminal residue" evidence="7">
    <location>
        <position position="669"/>
    </location>
</feature>
<dbReference type="GO" id="GO:0015031">
    <property type="term" value="P:protein transport"/>
    <property type="evidence" value="ECO:0007669"/>
    <property type="project" value="UniProtKB-KW"/>
</dbReference>
<dbReference type="GO" id="GO:0006893">
    <property type="term" value="P:Golgi to plasma membrane transport"/>
    <property type="evidence" value="ECO:0007669"/>
    <property type="project" value="UniProtKB-UniRule"/>
</dbReference>
<organism evidence="7 8">
    <name type="scientific">Hymenolepis diminuta</name>
    <name type="common">Rat tapeworm</name>
    <dbReference type="NCBI Taxonomy" id="6216"/>
    <lineage>
        <taxon>Eukaryota</taxon>
        <taxon>Metazoa</taxon>
        <taxon>Spiralia</taxon>
        <taxon>Lophotrochozoa</taxon>
        <taxon>Platyhelminthes</taxon>
        <taxon>Cestoda</taxon>
        <taxon>Eucestoda</taxon>
        <taxon>Cyclophyllidea</taxon>
        <taxon>Hymenolepididae</taxon>
        <taxon>Hymenolepis</taxon>
    </lineage>
</organism>
<evidence type="ECO:0000256" key="5">
    <source>
        <dbReference type="SAM" id="MobiDB-lite"/>
    </source>
</evidence>
<feature type="domain" description="Exocyst complex component EXOC2/Sec5 N-terminal" evidence="6">
    <location>
        <begin position="2"/>
        <end position="625"/>
    </location>
</feature>
<keyword evidence="3 4" id="KW-0268">Exocytosis</keyword>
<dbReference type="InterPro" id="IPR029175">
    <property type="entry name" value="EXOC2/Sec5"/>
</dbReference>
<comment type="function">
    <text evidence="4">Component of the exocyst complex involved in the docking of exocytic vesicles with fusion sites on the plasma membrane.</text>
</comment>
<comment type="subunit">
    <text evidence="4">Component of the exocyst complex.</text>
</comment>
<evidence type="ECO:0000256" key="1">
    <source>
        <dbReference type="ARBA" id="ARBA00010578"/>
    </source>
</evidence>
<sequence length="669" mass="75152">MLFLLKYYKNASFEDLVMARNNFSRSISESGAHDSSSIIKANLYLIFRCLEGLEDLRIEMKRSNVPGGTDYKLSVGQKGKSKPKEGTVETRLEKKLTDSWNQGYDLFKDVLHCREAANSARNVLSIMERFSFLFRLPESIRKTIKQGEYNLVVNDYKRAKALFATSDNGAFQRVFTEIETVVANFRETLKSELLQVPIDVDEAIKRIKCLEQLDVDYDPYWRCAEAFKNWLIEQLRIYQKRYQDETKPPPETPKSPTQPIMRSNLQNRMGKQQLTIQLVKQVCSLLSTQCVQLWRLQIICSAASPKVKTSSERGDGQQSLQAKYQNANIEVIHLLANCIREAVLQPASIGTLETIQSGWASTCVQEFRNCCLSLPLDIVPRDVQSVLRRLSYDLRRHAVRDVLRTSQTTTESLHFKENWEVEVTDNGGSITQLPLAYENVVAESLSRCRTLMSSRTSLEDSLFEAPEYHERFSQSFADVMVGFLSTLQHLAEQIELSISRQSTSVDATQDGSGGSAEVTGSQRSIVAQARGVLLLVNNADWAARHANSRAFSAYASAGFANVEDLRTRVSNGWSAATEKLIDLYVRIRSTYLCGPLSKEVTPDIALQSAIITALCNLSHIHSELVLLLGVPSTNEDTSNGNSVVGYTGRLQSIMKSFAVRLSDAIRSRS</sequence>
<keyword evidence="4" id="KW-0653">Protein transport</keyword>
<keyword evidence="8" id="KW-1185">Reference proteome</keyword>
<dbReference type="AlphaFoldDB" id="A0A564Z6F4"/>
<dbReference type="GO" id="GO:0000145">
    <property type="term" value="C:exocyst"/>
    <property type="evidence" value="ECO:0007669"/>
    <property type="project" value="UniProtKB-UniRule"/>
</dbReference>
<dbReference type="Pfam" id="PF15469">
    <property type="entry name" value="Sec5"/>
    <property type="match status" value="1"/>
</dbReference>
<evidence type="ECO:0000259" key="6">
    <source>
        <dbReference type="Pfam" id="PF15469"/>
    </source>
</evidence>
<accession>A0A564Z6F4</accession>
<dbReference type="InterPro" id="IPR039481">
    <property type="entry name" value="EXOC2/Sec5_N_dom"/>
</dbReference>
<proteinExistence type="inferred from homology"/>
<evidence type="ECO:0000256" key="4">
    <source>
        <dbReference type="RuleBase" id="RU365069"/>
    </source>
</evidence>
<dbReference type="PANTHER" id="PTHR13043:SF1">
    <property type="entry name" value="EXOCYST COMPLEX COMPONENT 2"/>
    <property type="match status" value="1"/>
</dbReference>
<name>A0A564Z6F4_HYMDI</name>
<evidence type="ECO:0000256" key="3">
    <source>
        <dbReference type="ARBA" id="ARBA00022483"/>
    </source>
</evidence>
<dbReference type="PANTHER" id="PTHR13043">
    <property type="entry name" value="EXOCYST COMPLEX COMPONENT SEC5"/>
    <property type="match status" value="1"/>
</dbReference>
<evidence type="ECO:0000313" key="8">
    <source>
        <dbReference type="Proteomes" id="UP000321570"/>
    </source>
</evidence>
<reference evidence="7 8" key="1">
    <citation type="submission" date="2019-07" db="EMBL/GenBank/DDBJ databases">
        <authorList>
            <person name="Jastrzebski P J."/>
            <person name="Paukszto L."/>
            <person name="Jastrzebski P J."/>
        </authorList>
    </citation>
    <scope>NUCLEOTIDE SEQUENCE [LARGE SCALE GENOMIC DNA]</scope>
    <source>
        <strain evidence="7 8">WMS-il1</strain>
    </source>
</reference>